<comment type="caution">
    <text evidence="6">The sequence shown here is derived from an EMBL/GenBank/DDBJ whole genome shotgun (WGS) entry which is preliminary data.</text>
</comment>
<dbReference type="GO" id="GO:0003700">
    <property type="term" value="F:DNA-binding transcription factor activity"/>
    <property type="evidence" value="ECO:0007669"/>
    <property type="project" value="TreeGrafter"/>
</dbReference>
<dbReference type="RefSeq" id="WP_119358435.1">
    <property type="nucleotide sequence ID" value="NZ_BJXM01000011.1"/>
</dbReference>
<dbReference type="SMART" id="SM00354">
    <property type="entry name" value="HTH_LACI"/>
    <property type="match status" value="1"/>
</dbReference>
<reference evidence="6 7" key="1">
    <citation type="submission" date="2018-08" db="EMBL/GenBank/DDBJ databases">
        <title>Meiothermus granaticius genome AF-68 sequencing project.</title>
        <authorList>
            <person name="Da Costa M.S."/>
            <person name="Albuquerque L."/>
            <person name="Raposo P."/>
            <person name="Froufe H.J.C."/>
            <person name="Barroso C.S."/>
            <person name="Egas C."/>
        </authorList>
    </citation>
    <scope>NUCLEOTIDE SEQUENCE [LARGE SCALE GENOMIC DNA]</scope>
    <source>
        <strain evidence="6 7">AF-68</strain>
    </source>
</reference>
<proteinExistence type="predicted"/>
<evidence type="ECO:0000256" key="1">
    <source>
        <dbReference type="ARBA" id="ARBA00022491"/>
    </source>
</evidence>
<dbReference type="InterPro" id="IPR001761">
    <property type="entry name" value="Peripla_BP/Lac1_sug-bd_dom"/>
</dbReference>
<dbReference type="PROSITE" id="PS00356">
    <property type="entry name" value="HTH_LACI_1"/>
    <property type="match status" value="1"/>
</dbReference>
<dbReference type="InterPro" id="IPR028082">
    <property type="entry name" value="Peripla_BP_I"/>
</dbReference>
<dbReference type="Pfam" id="PF00356">
    <property type="entry name" value="LacI"/>
    <property type="match status" value="1"/>
</dbReference>
<dbReference type="Proteomes" id="UP000266178">
    <property type="component" value="Unassembled WGS sequence"/>
</dbReference>
<dbReference type="Gene3D" id="1.10.260.40">
    <property type="entry name" value="lambda repressor-like DNA-binding domains"/>
    <property type="match status" value="1"/>
</dbReference>
<dbReference type="PANTHER" id="PTHR30146:SF148">
    <property type="entry name" value="HTH-TYPE TRANSCRIPTIONAL REPRESSOR PURR-RELATED"/>
    <property type="match status" value="1"/>
</dbReference>
<keyword evidence="7" id="KW-1185">Reference proteome</keyword>
<dbReference type="PROSITE" id="PS50932">
    <property type="entry name" value="HTH_LACI_2"/>
    <property type="match status" value="1"/>
</dbReference>
<dbReference type="PANTHER" id="PTHR30146">
    <property type="entry name" value="LACI-RELATED TRANSCRIPTIONAL REPRESSOR"/>
    <property type="match status" value="1"/>
</dbReference>
<evidence type="ECO:0000256" key="4">
    <source>
        <dbReference type="ARBA" id="ARBA00023163"/>
    </source>
</evidence>
<keyword evidence="1" id="KW-0678">Repressor</keyword>
<evidence type="ECO:0000313" key="7">
    <source>
        <dbReference type="Proteomes" id="UP000266178"/>
    </source>
</evidence>
<dbReference type="SUPFAM" id="SSF53822">
    <property type="entry name" value="Periplasmic binding protein-like I"/>
    <property type="match status" value="1"/>
</dbReference>
<dbReference type="CDD" id="cd01392">
    <property type="entry name" value="HTH_LacI"/>
    <property type="match status" value="1"/>
</dbReference>
<dbReference type="Gene3D" id="3.40.50.2300">
    <property type="match status" value="2"/>
</dbReference>
<dbReference type="AlphaFoldDB" id="A0A399F2X8"/>
<evidence type="ECO:0000256" key="3">
    <source>
        <dbReference type="ARBA" id="ARBA00023125"/>
    </source>
</evidence>
<feature type="domain" description="HTH lacI-type" evidence="5">
    <location>
        <begin position="2"/>
        <end position="56"/>
    </location>
</feature>
<dbReference type="InterPro" id="IPR010982">
    <property type="entry name" value="Lambda_DNA-bd_dom_sf"/>
</dbReference>
<gene>
    <name evidence="6" type="primary">ccpA_4</name>
    <name evidence="6" type="ORF">Mgrana_03004</name>
</gene>
<keyword evidence="4" id="KW-0804">Transcription</keyword>
<dbReference type="SUPFAM" id="SSF47413">
    <property type="entry name" value="lambda repressor-like DNA-binding domains"/>
    <property type="match status" value="1"/>
</dbReference>
<dbReference type="OrthoDB" id="9784962at2"/>
<evidence type="ECO:0000313" key="6">
    <source>
        <dbReference type="EMBL" id="RIH91097.1"/>
    </source>
</evidence>
<dbReference type="EMBL" id="QWLB01000058">
    <property type="protein sequence ID" value="RIH91097.1"/>
    <property type="molecule type" value="Genomic_DNA"/>
</dbReference>
<sequence length="336" mass="36864">MIKIEDVARLAEVSPSTVSRALTRPEMVAPTTRERVVHAAHQLGYQPNKLARGLRKRQSHLLGLMVTDILAPFHATLAKGVQDAAEKHGYVVFLFNTDEQPEKERRYLKELQGHLPEGLLIVPTSQTRQNLGIVPGLTVIELDRTSGTPGVHSVLVDNVAGARRAVEHLIQLGHRRIGMVAGPPTVTTAVERLEGYKQALKAAGIPFQRRWVATGDHKEEGGYRAARQMLELPLEQRPTALFAGNSEMAAGAVLAIRDLGLRIPEELSLVSFDDTRWARLMQPPLTVVAQPAYDLGYLACETLISILGRQEPVQATSLRLATELIVRSSAAPPPQR</sequence>
<dbReference type="Pfam" id="PF00532">
    <property type="entry name" value="Peripla_BP_1"/>
    <property type="match status" value="1"/>
</dbReference>
<dbReference type="InterPro" id="IPR000843">
    <property type="entry name" value="HTH_LacI"/>
</dbReference>
<accession>A0A399F2X8</accession>
<dbReference type="GO" id="GO:0000976">
    <property type="term" value="F:transcription cis-regulatory region binding"/>
    <property type="evidence" value="ECO:0007669"/>
    <property type="project" value="TreeGrafter"/>
</dbReference>
<organism evidence="6 7">
    <name type="scientific">Meiothermus granaticius NBRC 107808</name>
    <dbReference type="NCBI Taxonomy" id="1227551"/>
    <lineage>
        <taxon>Bacteria</taxon>
        <taxon>Thermotogati</taxon>
        <taxon>Deinococcota</taxon>
        <taxon>Deinococci</taxon>
        <taxon>Thermales</taxon>
        <taxon>Thermaceae</taxon>
        <taxon>Meiothermus</taxon>
    </lineage>
</organism>
<keyword evidence="2" id="KW-0805">Transcription regulation</keyword>
<name>A0A399F2X8_9DEIN</name>
<evidence type="ECO:0000259" key="5">
    <source>
        <dbReference type="PROSITE" id="PS50932"/>
    </source>
</evidence>
<evidence type="ECO:0000256" key="2">
    <source>
        <dbReference type="ARBA" id="ARBA00023015"/>
    </source>
</evidence>
<keyword evidence="3" id="KW-0238">DNA-binding</keyword>
<protein>
    <submittedName>
        <fullName evidence="6">Catabolite control protein A</fullName>
    </submittedName>
</protein>